<dbReference type="Proteomes" id="UP000502533">
    <property type="component" value="Chromosome"/>
</dbReference>
<evidence type="ECO:0000313" key="2">
    <source>
        <dbReference type="Proteomes" id="UP000502533"/>
    </source>
</evidence>
<protein>
    <submittedName>
        <fullName evidence="1">Uncharacterized protein</fullName>
    </submittedName>
</protein>
<gene>
    <name evidence="1" type="ORF">GWK63_10880</name>
</gene>
<reference evidence="1 2" key="1">
    <citation type="submission" date="2020-03" db="EMBL/GenBank/DDBJ databases">
        <title>Isolation of cellulose-producing strains, genome characterization and application of the synthesized cellulose films as an economical and sustainable material for piezoelectric sensor construction.</title>
        <authorList>
            <person name="Mangayil R.K."/>
        </authorList>
    </citation>
    <scope>NUCLEOTIDE SEQUENCE [LARGE SCALE GENOMIC DNA]</scope>
    <source>
        <strain evidence="1 2">ENS 9a1a</strain>
    </source>
</reference>
<proteinExistence type="predicted"/>
<name>A0A181CCB6_9PROT</name>
<organism evidence="1 2">
    <name type="scientific">Komagataeibacter rhaeticus</name>
    <dbReference type="NCBI Taxonomy" id="215221"/>
    <lineage>
        <taxon>Bacteria</taxon>
        <taxon>Pseudomonadati</taxon>
        <taxon>Pseudomonadota</taxon>
        <taxon>Alphaproteobacteria</taxon>
        <taxon>Acetobacterales</taxon>
        <taxon>Acetobacteraceae</taxon>
        <taxon>Komagataeibacter</taxon>
    </lineage>
</organism>
<dbReference type="EMBL" id="CP050139">
    <property type="protein sequence ID" value="QIP35908.1"/>
    <property type="molecule type" value="Genomic_DNA"/>
</dbReference>
<keyword evidence="2" id="KW-1185">Reference proteome</keyword>
<sequence>MDFDISYYKFHGVVRADLLADLGLRDTGVADPTGAAPYAIADLPNGWFVIRTQNDTGLVKRYDRRSLSRQGRLVTCDVAAVDPVNRVGSYEQGEERWVVTHDGRNNDRLDLNVCGDVPDELLPLRRKAFDAAIHELKDPRSPDSMFDVPLELIKAVTGFRHDRPQDIQPVPVFTWLEPVETA</sequence>
<dbReference type="GeneID" id="85022663"/>
<dbReference type="KEGG" id="kre:GWK63_10880"/>
<evidence type="ECO:0000313" key="1">
    <source>
        <dbReference type="EMBL" id="QIP35908.1"/>
    </source>
</evidence>
<dbReference type="RefSeq" id="WP_034933097.1">
    <property type="nucleotide sequence ID" value="NZ_CP050139.1"/>
</dbReference>
<dbReference type="AlphaFoldDB" id="A0A181CCB6"/>
<accession>A0A181CCB6</accession>